<dbReference type="Pfam" id="PF13462">
    <property type="entry name" value="Thioredoxin_4"/>
    <property type="match status" value="1"/>
</dbReference>
<evidence type="ECO:0000313" key="3">
    <source>
        <dbReference type="Proteomes" id="UP001501725"/>
    </source>
</evidence>
<dbReference type="InterPro" id="IPR012336">
    <property type="entry name" value="Thioredoxin-like_fold"/>
</dbReference>
<dbReference type="Proteomes" id="UP001501725">
    <property type="component" value="Unassembled WGS sequence"/>
</dbReference>
<comment type="caution">
    <text evidence="2">The sequence shown here is derived from an EMBL/GenBank/DDBJ whole genome shotgun (WGS) entry which is preliminary data.</text>
</comment>
<dbReference type="CDD" id="cd02972">
    <property type="entry name" value="DsbA_family"/>
    <property type="match status" value="1"/>
</dbReference>
<keyword evidence="3" id="KW-1185">Reference proteome</keyword>
<dbReference type="SUPFAM" id="SSF52833">
    <property type="entry name" value="Thioredoxin-like"/>
    <property type="match status" value="1"/>
</dbReference>
<reference evidence="3" key="1">
    <citation type="journal article" date="2019" name="Int. J. Syst. Evol. Microbiol.">
        <title>The Global Catalogue of Microorganisms (GCM) 10K type strain sequencing project: providing services to taxonomists for standard genome sequencing and annotation.</title>
        <authorList>
            <consortium name="The Broad Institute Genomics Platform"/>
            <consortium name="The Broad Institute Genome Sequencing Center for Infectious Disease"/>
            <person name="Wu L."/>
            <person name="Ma J."/>
        </authorList>
    </citation>
    <scope>NUCLEOTIDE SEQUENCE [LARGE SCALE GENOMIC DNA]</scope>
    <source>
        <strain evidence="3">JCM 17919</strain>
    </source>
</reference>
<dbReference type="InterPro" id="IPR036249">
    <property type="entry name" value="Thioredoxin-like_sf"/>
</dbReference>
<organism evidence="2 3">
    <name type="scientific">Flaviaesturariibacter amylovorans</name>
    <dbReference type="NCBI Taxonomy" id="1084520"/>
    <lineage>
        <taxon>Bacteria</taxon>
        <taxon>Pseudomonadati</taxon>
        <taxon>Bacteroidota</taxon>
        <taxon>Chitinophagia</taxon>
        <taxon>Chitinophagales</taxon>
        <taxon>Chitinophagaceae</taxon>
        <taxon>Flaviaestuariibacter</taxon>
    </lineage>
</organism>
<evidence type="ECO:0000259" key="1">
    <source>
        <dbReference type="Pfam" id="PF13462"/>
    </source>
</evidence>
<dbReference type="EMBL" id="BAABGY010000001">
    <property type="protein sequence ID" value="GAA4318806.1"/>
    <property type="molecule type" value="Genomic_DNA"/>
</dbReference>
<dbReference type="RefSeq" id="WP_345252860.1">
    <property type="nucleotide sequence ID" value="NZ_BAABGY010000001.1"/>
</dbReference>
<sequence>MKQKEVAPVIPTSELFLGAEKAPVRLILFGDYESAASGAAHDVVRALVEQQPAELRYQYRHFPLTRLHQKAHKAAEAAIGAAQEGKFWEMHELLFQHRLTLGTISLKSYAREVGVKDKHYLDRLLNSDWGWYVQDDLREGLSMGVSDIPALFINGVRFTKEITARNLKAAVEEARAASSTKPQKSSKRA</sequence>
<feature type="domain" description="Thioredoxin-like fold" evidence="1">
    <location>
        <begin position="14"/>
        <end position="172"/>
    </location>
</feature>
<gene>
    <name evidence="2" type="ORF">GCM10023184_03260</name>
</gene>
<evidence type="ECO:0000313" key="2">
    <source>
        <dbReference type="EMBL" id="GAA4318806.1"/>
    </source>
</evidence>
<proteinExistence type="predicted"/>
<accession>A0ABP8G731</accession>
<protein>
    <submittedName>
        <fullName evidence="2">DsbA family protein</fullName>
    </submittedName>
</protein>
<dbReference type="Gene3D" id="3.40.30.10">
    <property type="entry name" value="Glutaredoxin"/>
    <property type="match status" value="1"/>
</dbReference>
<name>A0ABP8G731_9BACT</name>